<evidence type="ECO:0000259" key="7">
    <source>
        <dbReference type="Pfam" id="PF00590"/>
    </source>
</evidence>
<dbReference type="InterPro" id="IPR035996">
    <property type="entry name" value="4pyrrol_Methylase_sf"/>
</dbReference>
<dbReference type="InterPro" id="IPR018063">
    <property type="entry name" value="SAM_MeTrfase_RsmI_CS"/>
</dbReference>
<dbReference type="GO" id="GO:0005737">
    <property type="term" value="C:cytoplasm"/>
    <property type="evidence" value="ECO:0007669"/>
    <property type="project" value="UniProtKB-SubCell"/>
</dbReference>
<reference evidence="9 10" key="1">
    <citation type="submission" date="2016-10" db="EMBL/GenBank/DDBJ databases">
        <authorList>
            <person name="de Groot N.N."/>
        </authorList>
    </citation>
    <scope>NUCLEOTIDE SEQUENCE [LARGE SCALE GENOMIC DNA]</scope>
    <source>
        <strain evidence="9 10">DSM 15123</strain>
    </source>
</reference>
<dbReference type="HAMAP" id="MF_01877">
    <property type="entry name" value="16SrRNA_methyltr_I"/>
    <property type="match status" value="1"/>
</dbReference>
<feature type="domain" description="Tetrapyrrole methylase" evidence="7">
    <location>
        <begin position="38"/>
        <end position="246"/>
    </location>
</feature>
<evidence type="ECO:0000313" key="9">
    <source>
        <dbReference type="EMBL" id="SEN00807.1"/>
    </source>
</evidence>
<dbReference type="FunFam" id="3.40.1010.10:FF:000007">
    <property type="entry name" value="Ribosomal RNA small subunit methyltransferase I"/>
    <property type="match status" value="1"/>
</dbReference>
<dbReference type="EMBL" id="FOCW01000001">
    <property type="protein sequence ID" value="SEN00807.1"/>
    <property type="molecule type" value="Genomic_DNA"/>
</dbReference>
<evidence type="ECO:0000256" key="6">
    <source>
        <dbReference type="HAMAP-Rule" id="MF_01877"/>
    </source>
</evidence>
<evidence type="ECO:0000256" key="5">
    <source>
        <dbReference type="ARBA" id="ARBA00022691"/>
    </source>
</evidence>
<feature type="domain" description="RsmI HTH" evidence="8">
    <location>
        <begin position="280"/>
        <end position="325"/>
    </location>
</feature>
<dbReference type="Proteomes" id="UP000199531">
    <property type="component" value="Unassembled WGS sequence"/>
</dbReference>
<dbReference type="CDD" id="cd11648">
    <property type="entry name" value="RsmI"/>
    <property type="match status" value="1"/>
</dbReference>
<evidence type="ECO:0000259" key="8">
    <source>
        <dbReference type="Pfam" id="PF23016"/>
    </source>
</evidence>
<evidence type="ECO:0000256" key="3">
    <source>
        <dbReference type="ARBA" id="ARBA00022603"/>
    </source>
</evidence>
<keyword evidence="2 6" id="KW-0698">rRNA processing</keyword>
<evidence type="ECO:0000256" key="4">
    <source>
        <dbReference type="ARBA" id="ARBA00022679"/>
    </source>
</evidence>
<dbReference type="PIRSF" id="PIRSF005917">
    <property type="entry name" value="MTase_YraL"/>
    <property type="match status" value="1"/>
</dbReference>
<dbReference type="PANTHER" id="PTHR46111:SF1">
    <property type="entry name" value="RIBOSOMAL RNA SMALL SUBUNIT METHYLTRANSFERASE I"/>
    <property type="match status" value="1"/>
</dbReference>
<dbReference type="STRING" id="1121117.SAMN02745977_00133"/>
<evidence type="ECO:0000256" key="1">
    <source>
        <dbReference type="ARBA" id="ARBA00022490"/>
    </source>
</evidence>
<dbReference type="Pfam" id="PF23016">
    <property type="entry name" value="RsmI_C"/>
    <property type="match status" value="1"/>
</dbReference>
<protein>
    <recommendedName>
        <fullName evidence="6">Ribosomal RNA small subunit methyltransferase I</fullName>
        <ecNumber evidence="6">2.1.1.198</ecNumber>
    </recommendedName>
    <alternativeName>
        <fullName evidence="6">16S rRNA 2'-O-ribose C1402 methyltransferase</fullName>
    </alternativeName>
    <alternativeName>
        <fullName evidence="6">rRNA (cytidine-2'-O-)-methyltransferase RsmI</fullName>
    </alternativeName>
</protein>
<dbReference type="AlphaFoldDB" id="A0A1H8D2S8"/>
<dbReference type="EC" id="2.1.1.198" evidence="6"/>
<comment type="function">
    <text evidence="6">Catalyzes the 2'-O-methylation of the ribose of cytidine 1402 (C1402) in 16S rRNA.</text>
</comment>
<dbReference type="NCBIfam" id="TIGR00096">
    <property type="entry name" value="16S rRNA (cytidine(1402)-2'-O)-methyltransferase"/>
    <property type="match status" value="1"/>
</dbReference>
<comment type="subcellular location">
    <subcellularLocation>
        <location evidence="6">Cytoplasm</location>
    </subcellularLocation>
</comment>
<dbReference type="InterPro" id="IPR000878">
    <property type="entry name" value="4pyrrol_Mease"/>
</dbReference>
<dbReference type="InterPro" id="IPR008189">
    <property type="entry name" value="rRNA_ssu_MeTfrase_I"/>
</dbReference>
<name>A0A1H8D2S8_9BURK</name>
<dbReference type="SUPFAM" id="SSF53790">
    <property type="entry name" value="Tetrapyrrole methylase"/>
    <property type="match status" value="1"/>
</dbReference>
<keyword evidence="4 6" id="KW-0808">Transferase</keyword>
<accession>A0A1H8D2S8</accession>
<dbReference type="Gene3D" id="3.30.950.10">
    <property type="entry name" value="Methyltransferase, Cobalt-precorrin-4 Transmethylase, Domain 2"/>
    <property type="match status" value="1"/>
</dbReference>
<keyword evidence="1 6" id="KW-0963">Cytoplasm</keyword>
<comment type="similarity">
    <text evidence="6">Belongs to the methyltransferase superfamily. RsmI family.</text>
</comment>
<comment type="catalytic activity">
    <reaction evidence="6">
        <text>cytidine(1402) in 16S rRNA + S-adenosyl-L-methionine = 2'-O-methylcytidine(1402) in 16S rRNA + S-adenosyl-L-homocysteine + H(+)</text>
        <dbReference type="Rhea" id="RHEA:42924"/>
        <dbReference type="Rhea" id="RHEA-COMP:10285"/>
        <dbReference type="Rhea" id="RHEA-COMP:10286"/>
        <dbReference type="ChEBI" id="CHEBI:15378"/>
        <dbReference type="ChEBI" id="CHEBI:57856"/>
        <dbReference type="ChEBI" id="CHEBI:59789"/>
        <dbReference type="ChEBI" id="CHEBI:74495"/>
        <dbReference type="ChEBI" id="CHEBI:82748"/>
        <dbReference type="EC" id="2.1.1.198"/>
    </reaction>
</comment>
<dbReference type="Gene3D" id="3.40.1010.10">
    <property type="entry name" value="Cobalt-precorrin-4 Transmethylase, Domain 1"/>
    <property type="match status" value="1"/>
</dbReference>
<proteinExistence type="inferred from homology"/>
<keyword evidence="3 6" id="KW-0489">Methyltransferase</keyword>
<organism evidence="9 10">
    <name type="scientific">Brachymonas denitrificans DSM 15123</name>
    <dbReference type="NCBI Taxonomy" id="1121117"/>
    <lineage>
        <taxon>Bacteria</taxon>
        <taxon>Pseudomonadati</taxon>
        <taxon>Pseudomonadota</taxon>
        <taxon>Betaproteobacteria</taxon>
        <taxon>Burkholderiales</taxon>
        <taxon>Comamonadaceae</taxon>
        <taxon>Brachymonas</taxon>
    </lineage>
</organism>
<sequence>MSATSAPSGPAGTLAADFGPALQAATAAAGRQSYPAGTLYLVATPIGNLADISLRALHVLQLVDVIACEDTRHTAQMLRAYGIAVPASRLLALHQHNEQQAAQQVVERLQQGQRVAYVSDAGTPAISDPGAGLVQAVQAAGLRVMPLPGASSIITALCAAGVEGAQHSNGVAGLQGGWVFAGFLPPKGQERQQALQALQQEARPVVLLEAPHRIGALATALAVLGERPVTLARELTKQYESLSTLPAQALAGWLEAAPERSKGEFVLVVHAAPATDTTEEAVSPEARRILKLLLAELPTKSAVRLAADITGEARNALYAEALAEKAS</sequence>
<dbReference type="PANTHER" id="PTHR46111">
    <property type="entry name" value="RIBOSOMAL RNA SMALL SUBUNIT METHYLTRANSFERASE I"/>
    <property type="match status" value="1"/>
</dbReference>
<dbReference type="GO" id="GO:0070677">
    <property type="term" value="F:rRNA (cytosine-2'-O-)-methyltransferase activity"/>
    <property type="evidence" value="ECO:0007669"/>
    <property type="project" value="UniProtKB-UniRule"/>
</dbReference>
<dbReference type="InterPro" id="IPR014777">
    <property type="entry name" value="4pyrrole_Mease_sub1"/>
</dbReference>
<keyword evidence="10" id="KW-1185">Reference proteome</keyword>
<evidence type="ECO:0000256" key="2">
    <source>
        <dbReference type="ARBA" id="ARBA00022552"/>
    </source>
</evidence>
<dbReference type="InterPro" id="IPR014776">
    <property type="entry name" value="4pyrrole_Mease_sub2"/>
</dbReference>
<dbReference type="InterPro" id="IPR053910">
    <property type="entry name" value="RsmI_HTH"/>
</dbReference>
<dbReference type="PROSITE" id="PS01296">
    <property type="entry name" value="RSMI"/>
    <property type="match status" value="1"/>
</dbReference>
<keyword evidence="5 6" id="KW-0949">S-adenosyl-L-methionine</keyword>
<dbReference type="Pfam" id="PF00590">
    <property type="entry name" value="TP_methylase"/>
    <property type="match status" value="1"/>
</dbReference>
<gene>
    <name evidence="6" type="primary">rsmI</name>
    <name evidence="9" type="ORF">SAMN02745977_00133</name>
</gene>
<evidence type="ECO:0000313" key="10">
    <source>
        <dbReference type="Proteomes" id="UP000199531"/>
    </source>
</evidence>